<dbReference type="Proteomes" id="UP001523392">
    <property type="component" value="Unassembled WGS sequence"/>
</dbReference>
<evidence type="ECO:0000259" key="2">
    <source>
        <dbReference type="Pfam" id="PF12172"/>
    </source>
</evidence>
<dbReference type="InterPro" id="IPR052513">
    <property type="entry name" value="Thioester_dehydratase-like"/>
</dbReference>
<dbReference type="PANTHER" id="PTHR34075">
    <property type="entry name" value="BLR3430 PROTEIN"/>
    <property type="match status" value="1"/>
</dbReference>
<feature type="domain" description="ChsH2 C-terminal OB-fold" evidence="1">
    <location>
        <begin position="58"/>
        <end position="122"/>
    </location>
</feature>
<name>A0ABT1CZL9_9PROT</name>
<reference evidence="3 4" key="1">
    <citation type="submission" date="2021-12" db="EMBL/GenBank/DDBJ databases">
        <title>Siccirubricoccus leaddurans sp. nov., a high concentration Zn2+ tolerance bacterium.</title>
        <authorList>
            <person name="Cao Y."/>
        </authorList>
    </citation>
    <scope>NUCLEOTIDE SEQUENCE [LARGE SCALE GENOMIC DNA]</scope>
    <source>
        <strain evidence="3 4">KC 17139</strain>
    </source>
</reference>
<dbReference type="RefSeq" id="WP_252951710.1">
    <property type="nucleotide sequence ID" value="NZ_JAFIRR010000015.1"/>
</dbReference>
<protein>
    <submittedName>
        <fullName evidence="3">Zn-ribbon domain-containing OB-fold protein</fullName>
    </submittedName>
</protein>
<dbReference type="PANTHER" id="PTHR34075:SF5">
    <property type="entry name" value="BLR3430 PROTEIN"/>
    <property type="match status" value="1"/>
</dbReference>
<comment type="caution">
    <text evidence="3">The sequence shown here is derived from an EMBL/GenBank/DDBJ whole genome shotgun (WGS) entry which is preliminary data.</text>
</comment>
<accession>A0ABT1CZL9</accession>
<proteinExistence type="predicted"/>
<organism evidence="3 4">
    <name type="scientific">Siccirubricoccus soli</name>
    <dbReference type="NCBI Taxonomy" id="2899147"/>
    <lineage>
        <taxon>Bacteria</taxon>
        <taxon>Pseudomonadati</taxon>
        <taxon>Pseudomonadota</taxon>
        <taxon>Alphaproteobacteria</taxon>
        <taxon>Acetobacterales</taxon>
        <taxon>Roseomonadaceae</taxon>
        <taxon>Siccirubricoccus</taxon>
    </lineage>
</organism>
<sequence length="139" mass="15283">MSQTMPGKPMPDPSPETRPYWDGLAEGRLMLQRCAECGRIRHYPQPMCPSCHSMAADWVEASGEATVHSWTVAHHPFHAAFRAELPYVLVTADLPEGVRLLAQLRDATAEALRPGRKLRIGFEANEAGLTLPVLRLAGA</sequence>
<dbReference type="SUPFAM" id="SSF50249">
    <property type="entry name" value="Nucleic acid-binding proteins"/>
    <property type="match status" value="1"/>
</dbReference>
<gene>
    <name evidence="3" type="ORF">JYK14_02765</name>
</gene>
<evidence type="ECO:0000259" key="1">
    <source>
        <dbReference type="Pfam" id="PF01796"/>
    </source>
</evidence>
<dbReference type="Pfam" id="PF12172">
    <property type="entry name" value="zf-ChsH2"/>
    <property type="match status" value="1"/>
</dbReference>
<evidence type="ECO:0000313" key="4">
    <source>
        <dbReference type="Proteomes" id="UP001523392"/>
    </source>
</evidence>
<dbReference type="Gene3D" id="6.10.30.10">
    <property type="match status" value="1"/>
</dbReference>
<dbReference type="InterPro" id="IPR022002">
    <property type="entry name" value="ChsH2_Znr"/>
</dbReference>
<evidence type="ECO:0000313" key="3">
    <source>
        <dbReference type="EMBL" id="MCO6415102.1"/>
    </source>
</evidence>
<keyword evidence="4" id="KW-1185">Reference proteome</keyword>
<dbReference type="Pfam" id="PF01796">
    <property type="entry name" value="OB_ChsH2_C"/>
    <property type="match status" value="1"/>
</dbReference>
<dbReference type="InterPro" id="IPR002878">
    <property type="entry name" value="ChsH2_C"/>
</dbReference>
<feature type="domain" description="ChsH2 rubredoxin-like zinc ribbon" evidence="2">
    <location>
        <begin position="21"/>
        <end position="53"/>
    </location>
</feature>
<dbReference type="InterPro" id="IPR012340">
    <property type="entry name" value="NA-bd_OB-fold"/>
</dbReference>
<dbReference type="EMBL" id="JAFIRR010000015">
    <property type="protein sequence ID" value="MCO6415102.1"/>
    <property type="molecule type" value="Genomic_DNA"/>
</dbReference>